<protein>
    <recommendedName>
        <fullName evidence="1">FBD domain-containing protein</fullName>
    </recommendedName>
</protein>
<dbReference type="Proteomes" id="UP000836841">
    <property type="component" value="Chromosome 6"/>
</dbReference>
<dbReference type="EMBL" id="OU466862">
    <property type="protein sequence ID" value="CAH2069705.1"/>
    <property type="molecule type" value="Genomic_DNA"/>
</dbReference>
<name>A0AAU9SMS2_THLAR</name>
<organism evidence="2 3">
    <name type="scientific">Thlaspi arvense</name>
    <name type="common">Field penny-cress</name>
    <dbReference type="NCBI Taxonomy" id="13288"/>
    <lineage>
        <taxon>Eukaryota</taxon>
        <taxon>Viridiplantae</taxon>
        <taxon>Streptophyta</taxon>
        <taxon>Embryophyta</taxon>
        <taxon>Tracheophyta</taxon>
        <taxon>Spermatophyta</taxon>
        <taxon>Magnoliopsida</taxon>
        <taxon>eudicotyledons</taxon>
        <taxon>Gunneridae</taxon>
        <taxon>Pentapetalae</taxon>
        <taxon>rosids</taxon>
        <taxon>malvids</taxon>
        <taxon>Brassicales</taxon>
        <taxon>Brassicaceae</taxon>
        <taxon>Thlaspideae</taxon>
        <taxon>Thlaspi</taxon>
    </lineage>
</organism>
<gene>
    <name evidence="2" type="ORF">TAV2_LOCUS20301</name>
</gene>
<dbReference type="InterPro" id="IPR006566">
    <property type="entry name" value="FBD"/>
</dbReference>
<dbReference type="AlphaFoldDB" id="A0AAU9SMS2"/>
<keyword evidence="3" id="KW-1185">Reference proteome</keyword>
<reference evidence="2 3" key="1">
    <citation type="submission" date="2022-03" db="EMBL/GenBank/DDBJ databases">
        <authorList>
            <person name="Nunn A."/>
            <person name="Chopra R."/>
            <person name="Nunn A."/>
            <person name="Contreras Garrido A."/>
        </authorList>
    </citation>
    <scope>NUCLEOTIDE SEQUENCE [LARGE SCALE GENOMIC DNA]</scope>
</reference>
<dbReference type="InterPro" id="IPR050232">
    <property type="entry name" value="FBL13/AtMIF1-like"/>
</dbReference>
<proteinExistence type="predicted"/>
<sequence length="156" mass="17882">MLWNAPTFAKRLSLTLNGSAHYPSGNIFFQLVRLEFRGCDENWSDLLVHVLHHCPILQILKLAVLYDGLEKEEDKVCWIQPSCVPECLLFHLKTFEWKEYDGTEKAKEVAIYILKTAGRLVTATVVPESLRVNKRRVFEELESATRGSRACELTMG</sequence>
<evidence type="ECO:0000259" key="1">
    <source>
        <dbReference type="SMART" id="SM00579"/>
    </source>
</evidence>
<dbReference type="Pfam" id="PF08387">
    <property type="entry name" value="FBD"/>
    <property type="match status" value="1"/>
</dbReference>
<dbReference type="PANTHER" id="PTHR31900">
    <property type="entry name" value="F-BOX/RNI SUPERFAMILY PROTEIN-RELATED"/>
    <property type="match status" value="1"/>
</dbReference>
<evidence type="ECO:0000313" key="2">
    <source>
        <dbReference type="EMBL" id="CAH2069705.1"/>
    </source>
</evidence>
<dbReference type="SMART" id="SM00579">
    <property type="entry name" value="FBD"/>
    <property type="match status" value="1"/>
</dbReference>
<evidence type="ECO:0000313" key="3">
    <source>
        <dbReference type="Proteomes" id="UP000836841"/>
    </source>
</evidence>
<feature type="domain" description="FBD" evidence="1">
    <location>
        <begin position="86"/>
        <end position="156"/>
    </location>
</feature>
<accession>A0AAU9SMS2</accession>
<dbReference type="PANTHER" id="PTHR31900:SF34">
    <property type="entry name" value="EMB|CAB62440.1-RELATED"/>
    <property type="match status" value="1"/>
</dbReference>